<reference evidence="5 6" key="1">
    <citation type="journal article" date="2016" name="Nat. Commun.">
        <title>Thousands of microbial genomes shed light on interconnected biogeochemical processes in an aquifer system.</title>
        <authorList>
            <person name="Anantharaman K."/>
            <person name="Brown C.T."/>
            <person name="Hug L.A."/>
            <person name="Sharon I."/>
            <person name="Castelle C.J."/>
            <person name="Probst A.J."/>
            <person name="Thomas B.C."/>
            <person name="Singh A."/>
            <person name="Wilkins M.J."/>
            <person name="Karaoz U."/>
            <person name="Brodie E.L."/>
            <person name="Williams K.H."/>
            <person name="Hubbard S.S."/>
            <person name="Banfield J.F."/>
        </authorList>
    </citation>
    <scope>NUCLEOTIDE SEQUENCE [LARGE SCALE GENOMIC DNA]</scope>
</reference>
<dbReference type="PANTHER" id="PTHR43030:SF1">
    <property type="entry name" value="PHOSPHOENOLPYRUVATE SYNTHASE"/>
    <property type="match status" value="1"/>
</dbReference>
<gene>
    <name evidence="5" type="ORF">A3D54_02185</name>
</gene>
<evidence type="ECO:0000256" key="2">
    <source>
        <dbReference type="ARBA" id="ARBA00022741"/>
    </source>
</evidence>
<dbReference type="InterPro" id="IPR036637">
    <property type="entry name" value="Phosphohistidine_dom_sf"/>
</dbReference>
<dbReference type="PROSITE" id="PS00370">
    <property type="entry name" value="PEP_ENZYMES_PHOS_SITE"/>
    <property type="match status" value="1"/>
</dbReference>
<dbReference type="GO" id="GO:0008986">
    <property type="term" value="F:pyruvate, water dikinase activity"/>
    <property type="evidence" value="ECO:0007669"/>
    <property type="project" value="InterPro"/>
</dbReference>
<feature type="domain" description="PEP-utilising enzyme mobile" evidence="4">
    <location>
        <begin position="412"/>
        <end position="482"/>
    </location>
</feature>
<evidence type="ECO:0000313" key="6">
    <source>
        <dbReference type="Proteomes" id="UP000177691"/>
    </source>
</evidence>
<dbReference type="InterPro" id="IPR006319">
    <property type="entry name" value="PEP_synth"/>
</dbReference>
<name>A0A1F5RZ56_9BACT</name>
<proteinExistence type="inferred from homology"/>
<evidence type="ECO:0000256" key="1">
    <source>
        <dbReference type="ARBA" id="ARBA00007837"/>
    </source>
</evidence>
<dbReference type="PANTHER" id="PTHR43030">
    <property type="entry name" value="PHOSPHOENOLPYRUVATE SYNTHASE"/>
    <property type="match status" value="1"/>
</dbReference>
<keyword evidence="3" id="KW-0067">ATP-binding</keyword>
<dbReference type="SUPFAM" id="SSF52009">
    <property type="entry name" value="Phosphohistidine domain"/>
    <property type="match status" value="1"/>
</dbReference>
<dbReference type="InterPro" id="IPR008279">
    <property type="entry name" value="PEP-util_enz_mobile_dom"/>
</dbReference>
<evidence type="ECO:0000256" key="3">
    <source>
        <dbReference type="ARBA" id="ARBA00022840"/>
    </source>
</evidence>
<comment type="caution">
    <text evidence="5">The sequence shown here is derived from an EMBL/GenBank/DDBJ whole genome shotgun (WGS) entry which is preliminary data.</text>
</comment>
<accession>A0A1F5RZ56</accession>
<protein>
    <recommendedName>
        <fullName evidence="4">PEP-utilising enzyme mobile domain-containing protein</fullName>
    </recommendedName>
</protein>
<dbReference type="Gene3D" id="3.50.30.10">
    <property type="entry name" value="Phosphohistidine domain"/>
    <property type="match status" value="1"/>
</dbReference>
<dbReference type="InterPro" id="IPR018274">
    <property type="entry name" value="PEP_util_AS"/>
</dbReference>
<keyword evidence="2" id="KW-0547">Nucleotide-binding</keyword>
<evidence type="ECO:0000313" key="5">
    <source>
        <dbReference type="EMBL" id="OGF19696.1"/>
    </source>
</evidence>
<dbReference type="AlphaFoldDB" id="A0A1F5RZ56"/>
<sequence>MKGEKKIIIDGHEWDLKVTRNMSFWHQWISSYGHYHHMKDFGVNSSMIQLAITFNGTQTHVFTYEPNYSEYNQAFLQAVSNKRKFLNLKKKYHQYAKSLINSLAKCNQQLNIKNWRRFVKEYTRYCPGLYITVSVGRIVGKLLAYKLKEIGMPPAEIPATIAIISYPKEHTPLFLSQLDLLKIGVRIQKEKISRPQQGKLLIIWHKKYRHIPINFCDEPWTMADARAQLKAVMAKNCAAEILSLEQEHKAKLKNARAKLQEISNQEINLLAYTIAVGTIINEFRKGIFSKISLGYRDIFRRVAKKAGSNNWRDCFYLRAEEMEKIIGGDRIDITELVSQRKIVACIATSKGKMEFLNKNDTKKLISYIDSILGKVKEKIEATDIIKGFGASKGIVKGMVKIILGVKDFNKLQPGDILVTTMTSVDFVPVMKRAAAFITNEGGITSHASIVAREMNKPCIIGTKIATKIFKDGDLVEVDANKGIVKKLSK</sequence>
<dbReference type="GO" id="GO:0005524">
    <property type="term" value="F:ATP binding"/>
    <property type="evidence" value="ECO:0007669"/>
    <property type="project" value="UniProtKB-KW"/>
</dbReference>
<organism evidence="5 6">
    <name type="scientific">Candidatus Falkowbacteria bacterium RIFCSPHIGHO2_02_FULL_45_15</name>
    <dbReference type="NCBI Taxonomy" id="1797987"/>
    <lineage>
        <taxon>Bacteria</taxon>
        <taxon>Candidatus Falkowiibacteriota</taxon>
    </lineage>
</organism>
<dbReference type="Proteomes" id="UP000177691">
    <property type="component" value="Unassembled WGS sequence"/>
</dbReference>
<comment type="similarity">
    <text evidence="1">Belongs to the PEP-utilizing enzyme family.</text>
</comment>
<dbReference type="EMBL" id="MFFU01000007">
    <property type="protein sequence ID" value="OGF19696.1"/>
    <property type="molecule type" value="Genomic_DNA"/>
</dbReference>
<evidence type="ECO:0000259" key="4">
    <source>
        <dbReference type="Pfam" id="PF00391"/>
    </source>
</evidence>
<dbReference type="Pfam" id="PF00391">
    <property type="entry name" value="PEP-utilizers"/>
    <property type="match status" value="1"/>
</dbReference>